<dbReference type="Proteomes" id="UP000095042">
    <property type="component" value="Unassembled WGS sequence"/>
</dbReference>
<dbReference type="AlphaFoldDB" id="A0A1E3WDX6"/>
<organism evidence="1 2">
    <name type="scientific">Methyloceanibacter marginalis</name>
    <dbReference type="NCBI Taxonomy" id="1774971"/>
    <lineage>
        <taxon>Bacteria</taxon>
        <taxon>Pseudomonadati</taxon>
        <taxon>Pseudomonadota</taxon>
        <taxon>Alphaproteobacteria</taxon>
        <taxon>Hyphomicrobiales</taxon>
        <taxon>Hyphomicrobiaceae</taxon>
        <taxon>Methyloceanibacter</taxon>
    </lineage>
</organism>
<proteinExistence type="predicted"/>
<reference evidence="1 2" key="1">
    <citation type="journal article" date="2016" name="Environ. Microbiol.">
        <title>New Methyloceanibacter diversity from North Sea sediments includes methanotroph containing solely the soluble methane monooxygenase.</title>
        <authorList>
            <person name="Vekeman B."/>
            <person name="Kerckhof F.M."/>
            <person name="Cremers G."/>
            <person name="de Vos P."/>
            <person name="Vandamme P."/>
            <person name="Boon N."/>
            <person name="Op den Camp H.J."/>
            <person name="Heylen K."/>
        </authorList>
    </citation>
    <scope>NUCLEOTIDE SEQUENCE [LARGE SCALE GENOMIC DNA]</scope>
    <source>
        <strain evidence="1 2">R-67177</strain>
    </source>
</reference>
<name>A0A1E3WDX6_9HYPH</name>
<evidence type="ECO:0000313" key="2">
    <source>
        <dbReference type="Proteomes" id="UP000095042"/>
    </source>
</evidence>
<evidence type="ECO:0000313" key="1">
    <source>
        <dbReference type="EMBL" id="ODS03712.1"/>
    </source>
</evidence>
<dbReference type="EMBL" id="LPWD01000060">
    <property type="protein sequence ID" value="ODS03712.1"/>
    <property type="molecule type" value="Genomic_DNA"/>
</dbReference>
<accession>A0A1E3WDX6</accession>
<protein>
    <submittedName>
        <fullName evidence="1">Uncharacterized protein</fullName>
    </submittedName>
</protein>
<comment type="caution">
    <text evidence="1">The sequence shown here is derived from an EMBL/GenBank/DDBJ whole genome shotgun (WGS) entry which is preliminary data.</text>
</comment>
<sequence>MKRRLDTRLGLRLAVIAAEQRALECVERPAFMLGARAGGEARIFGPAVRLCWQSHEQDMLGGKRAVKCCTG</sequence>
<keyword evidence="2" id="KW-1185">Reference proteome</keyword>
<gene>
    <name evidence="1" type="ORF">AUC71_08155</name>
</gene>